<dbReference type="HOGENOM" id="CLU_2208988_0_0_6"/>
<dbReference type="EMBL" id="AM920689">
    <property type="protein sequence ID" value="CAP49340.1"/>
    <property type="molecule type" value="Genomic_DNA"/>
</dbReference>
<sequence length="107" mass="11482">MSAHSGPHLIVIRLGYIFSRSAEHAVSLGPDSAQRAPPAGVGCGNTQAASAIQCVNSEAMDDMPSGIRMRSADAHTFKPDIHLETHFTPPKRIRLLGNFFLNIESDA</sequence>
<gene>
    <name evidence="1" type="ORF">XCCB100_0012</name>
</gene>
<dbReference type="Proteomes" id="UP000001188">
    <property type="component" value="Chromosome"/>
</dbReference>
<name>B0RLE9_XANCB</name>
<dbReference type="AlphaFoldDB" id="B0RLE9"/>
<reference evidence="1 2" key="1">
    <citation type="journal article" date="2008" name="J. Biotechnol.">
        <title>The genome of Xanthomonas campestris pv. campestris B100 and its use for the reconstruction of metabolic pathways involved in xanthan biosynthesis.</title>
        <authorList>
            <person name="Vorholter F.J."/>
            <person name="Schneiker S."/>
            <person name="Goesmann A."/>
            <person name="Krause L."/>
            <person name="Bekel T."/>
            <person name="Kaiser O."/>
            <person name="Linke B."/>
            <person name="Patschkowski T."/>
            <person name="Ruckert C."/>
            <person name="Schmid J."/>
            <person name="Sidhu V.K."/>
            <person name="Sieber V."/>
            <person name="Tauch A."/>
            <person name="Watt S.A."/>
            <person name="Weisshaar B."/>
            <person name="Becker A."/>
            <person name="Niehaus K."/>
            <person name="Puhler A."/>
        </authorList>
    </citation>
    <scope>NUCLEOTIDE SEQUENCE [LARGE SCALE GENOMIC DNA]</scope>
    <source>
        <strain evidence="1 2">B100</strain>
    </source>
</reference>
<evidence type="ECO:0000313" key="2">
    <source>
        <dbReference type="Proteomes" id="UP000001188"/>
    </source>
</evidence>
<evidence type="ECO:0000313" key="1">
    <source>
        <dbReference type="EMBL" id="CAP49340.1"/>
    </source>
</evidence>
<organism evidence="1 2">
    <name type="scientific">Xanthomonas campestris pv. campestris (strain B100)</name>
    <dbReference type="NCBI Taxonomy" id="509169"/>
    <lineage>
        <taxon>Bacteria</taxon>
        <taxon>Pseudomonadati</taxon>
        <taxon>Pseudomonadota</taxon>
        <taxon>Gammaproteobacteria</taxon>
        <taxon>Lysobacterales</taxon>
        <taxon>Lysobacteraceae</taxon>
        <taxon>Xanthomonas</taxon>
    </lineage>
</organism>
<protein>
    <submittedName>
        <fullName evidence="1">Uncharacterized protein</fullName>
    </submittedName>
</protein>
<proteinExistence type="predicted"/>
<accession>B0RLE9</accession>
<dbReference type="KEGG" id="xca:xcc-b100_0012"/>